<sequence length="211" mass="22820">MMKNPSKVRLYGAGGHSRIIQSILKQKGTVITEIFDDNPSFYQSTYNNAVLEGRKIAKKFPHKGNPFIIAVGDNFHRFEIAKFLQSDFTKIIHPSAVIEENVKIGNGTVVYAGAVIQPNTTIGQHVIINTLASVDHDNILEDFVHISPNATLCGLVHIGKGTHIGAGAVVIPNIKIGKWCTIGAGSVIIKDVPDYAVVVGNPGKIIKYKSP</sequence>
<dbReference type="Proteomes" id="UP000601108">
    <property type="component" value="Unassembled WGS sequence"/>
</dbReference>
<dbReference type="AlphaFoldDB" id="A0A918N1A3"/>
<dbReference type="Pfam" id="PF17836">
    <property type="entry name" value="PglD_N"/>
    <property type="match status" value="1"/>
</dbReference>
<comment type="caution">
    <text evidence="5">The sequence shown here is derived from an EMBL/GenBank/DDBJ whole genome shotgun (WGS) entry which is preliminary data.</text>
</comment>
<evidence type="ECO:0000256" key="1">
    <source>
        <dbReference type="ARBA" id="ARBA00007274"/>
    </source>
</evidence>
<evidence type="ECO:0000256" key="3">
    <source>
        <dbReference type="PIRSR" id="PIRSR620019-2"/>
    </source>
</evidence>
<evidence type="ECO:0000313" key="5">
    <source>
        <dbReference type="EMBL" id="GGX09133.1"/>
    </source>
</evidence>
<proteinExistence type="inferred from homology"/>
<dbReference type="SUPFAM" id="SSF51161">
    <property type="entry name" value="Trimeric LpxA-like enzymes"/>
    <property type="match status" value="1"/>
</dbReference>
<dbReference type="InterPro" id="IPR001451">
    <property type="entry name" value="Hexapep"/>
</dbReference>
<dbReference type="InterPro" id="IPR041561">
    <property type="entry name" value="PglD_N"/>
</dbReference>
<evidence type="ECO:0000259" key="4">
    <source>
        <dbReference type="Pfam" id="PF17836"/>
    </source>
</evidence>
<dbReference type="CDD" id="cd03360">
    <property type="entry name" value="LbH_AT_putative"/>
    <property type="match status" value="1"/>
</dbReference>
<keyword evidence="6" id="KW-1185">Reference proteome</keyword>
<reference evidence="5 6" key="1">
    <citation type="journal article" date="2014" name="Int. J. Syst. Evol. Microbiol.">
        <title>Complete genome sequence of Corynebacterium casei LMG S-19264T (=DSM 44701T), isolated from a smear-ripened cheese.</title>
        <authorList>
            <consortium name="US DOE Joint Genome Institute (JGI-PGF)"/>
            <person name="Walter F."/>
            <person name="Albersmeier A."/>
            <person name="Kalinowski J."/>
            <person name="Ruckert C."/>
        </authorList>
    </citation>
    <scope>NUCLEOTIDE SEQUENCE [LARGE SCALE GENOMIC DNA]</scope>
    <source>
        <strain evidence="5 6">KCTC 12285</strain>
    </source>
</reference>
<dbReference type="PANTHER" id="PTHR43300">
    <property type="entry name" value="ACETYLTRANSFERASE"/>
    <property type="match status" value="1"/>
</dbReference>
<gene>
    <name evidence="5" type="ORF">GCM10007384_08700</name>
</gene>
<comment type="similarity">
    <text evidence="1">Belongs to the transferase hexapeptide repeat family.</text>
</comment>
<dbReference type="NCBIfam" id="TIGR03570">
    <property type="entry name" value="NeuD_NnaD"/>
    <property type="match status" value="1"/>
</dbReference>
<dbReference type="Gene3D" id="3.40.50.20">
    <property type="match status" value="1"/>
</dbReference>
<name>A0A918N1A3_9FLAO</name>
<feature type="binding site" evidence="3">
    <location>
        <position position="145"/>
    </location>
    <ligand>
        <name>acetyl-CoA</name>
        <dbReference type="ChEBI" id="CHEBI:57288"/>
    </ligand>
</feature>
<feature type="active site" description="Proton acceptor" evidence="2">
    <location>
        <position position="136"/>
    </location>
</feature>
<organism evidence="5 6">
    <name type="scientific">Aquimarina muelleri</name>
    <dbReference type="NCBI Taxonomy" id="279356"/>
    <lineage>
        <taxon>Bacteria</taxon>
        <taxon>Pseudomonadati</taxon>
        <taxon>Bacteroidota</taxon>
        <taxon>Flavobacteriia</taxon>
        <taxon>Flavobacteriales</taxon>
        <taxon>Flavobacteriaceae</taxon>
        <taxon>Aquimarina</taxon>
    </lineage>
</organism>
<feature type="binding site" evidence="3">
    <location>
        <position position="72"/>
    </location>
    <ligand>
        <name>substrate</name>
    </ligand>
</feature>
<dbReference type="EMBL" id="BMWS01000004">
    <property type="protein sequence ID" value="GGX09133.1"/>
    <property type="molecule type" value="Genomic_DNA"/>
</dbReference>
<protein>
    <submittedName>
        <fullName evidence="5">Acetyltransferase</fullName>
    </submittedName>
</protein>
<evidence type="ECO:0000313" key="6">
    <source>
        <dbReference type="Proteomes" id="UP000601108"/>
    </source>
</evidence>
<dbReference type="Pfam" id="PF00132">
    <property type="entry name" value="Hexapep"/>
    <property type="match status" value="1"/>
</dbReference>
<accession>A0A918N1A3</accession>
<dbReference type="PANTHER" id="PTHR43300:SF7">
    <property type="entry name" value="UDP-N-ACETYLBACILLOSAMINE N-ACETYLTRANSFERASE"/>
    <property type="match status" value="1"/>
</dbReference>
<dbReference type="InterPro" id="IPR011004">
    <property type="entry name" value="Trimer_LpxA-like_sf"/>
</dbReference>
<feature type="domain" description="PglD N-terminal" evidence="4">
    <location>
        <begin position="7"/>
        <end position="82"/>
    </location>
</feature>
<dbReference type="Gene3D" id="2.160.10.10">
    <property type="entry name" value="Hexapeptide repeat proteins"/>
    <property type="match status" value="1"/>
</dbReference>
<dbReference type="RefSeq" id="WP_323054102.1">
    <property type="nucleotide sequence ID" value="NZ_JAPHPZ010000001.1"/>
</dbReference>
<evidence type="ECO:0000256" key="2">
    <source>
        <dbReference type="PIRSR" id="PIRSR620019-1"/>
    </source>
</evidence>
<dbReference type="InterPro" id="IPR050179">
    <property type="entry name" value="Trans_hexapeptide_repeat"/>
</dbReference>
<dbReference type="InterPro" id="IPR020019">
    <property type="entry name" value="AcTrfase_PglD-like"/>
</dbReference>
<feature type="site" description="Increases basicity of active site His" evidence="2">
    <location>
        <position position="137"/>
    </location>
</feature>